<dbReference type="GO" id="GO:0036064">
    <property type="term" value="C:ciliary basal body"/>
    <property type="evidence" value="ECO:0007669"/>
    <property type="project" value="TreeGrafter"/>
</dbReference>
<organism evidence="2 3">
    <name type="scientific">Cercopithifilaria johnstoni</name>
    <dbReference type="NCBI Taxonomy" id="2874296"/>
    <lineage>
        <taxon>Eukaryota</taxon>
        <taxon>Metazoa</taxon>
        <taxon>Ecdysozoa</taxon>
        <taxon>Nematoda</taxon>
        <taxon>Chromadorea</taxon>
        <taxon>Rhabditida</taxon>
        <taxon>Spirurina</taxon>
        <taxon>Spiruromorpha</taxon>
        <taxon>Filarioidea</taxon>
        <taxon>Onchocercidae</taxon>
        <taxon>Cercopithifilaria</taxon>
    </lineage>
</organism>
<keyword evidence="3" id="KW-1185">Reference proteome</keyword>
<dbReference type="GO" id="GO:0034464">
    <property type="term" value="C:BBSome"/>
    <property type="evidence" value="ECO:0007669"/>
    <property type="project" value="InterPro"/>
</dbReference>
<reference evidence="2" key="1">
    <citation type="submission" date="2021-09" db="EMBL/GenBank/DDBJ databases">
        <authorList>
            <consortium name="Pathogen Informatics"/>
        </authorList>
    </citation>
    <scope>NUCLEOTIDE SEQUENCE</scope>
</reference>
<proteinExistence type="predicted"/>
<dbReference type="InterPro" id="IPR028796">
    <property type="entry name" value="BBS8"/>
</dbReference>
<feature type="compositionally biased region" description="Low complexity" evidence="1">
    <location>
        <begin position="126"/>
        <end position="150"/>
    </location>
</feature>
<sequence length="150" mass="16683">MELDPLLRALLHFRHNNIEEAIKICSEILEKNPCDQAAWSLKLTCLTEKFYVDELENDERGVAELFLDDTVLASKARPGTSLSKPITSGQTSRQAIRPTSSSGRPISGILRPETHIQPGTMEQTLRISRTSRTTRATSSSSARFTRLATV</sequence>
<feature type="non-terminal residue" evidence="2">
    <location>
        <position position="1"/>
    </location>
</feature>
<dbReference type="InterPro" id="IPR011990">
    <property type="entry name" value="TPR-like_helical_dom_sf"/>
</dbReference>
<name>A0A8J2Q1J0_9BILA</name>
<feature type="compositionally biased region" description="Polar residues" evidence="1">
    <location>
        <begin position="80"/>
        <end position="104"/>
    </location>
</feature>
<gene>
    <name evidence="2" type="ORF">CJOHNSTONI_LOCUS2409</name>
</gene>
<dbReference type="OrthoDB" id="421121at2759"/>
<feature type="non-terminal residue" evidence="2">
    <location>
        <position position="150"/>
    </location>
</feature>
<feature type="region of interest" description="Disordered" evidence="1">
    <location>
        <begin position="77"/>
        <end position="150"/>
    </location>
</feature>
<dbReference type="AlphaFoldDB" id="A0A8J2Q1J0"/>
<protein>
    <recommendedName>
        <fullName evidence="4">Tetratricopeptide repeat protein</fullName>
    </recommendedName>
</protein>
<dbReference type="CDD" id="cd21341">
    <property type="entry name" value="TTC8_N"/>
    <property type="match status" value="1"/>
</dbReference>
<evidence type="ECO:0000313" key="3">
    <source>
        <dbReference type="Proteomes" id="UP000746747"/>
    </source>
</evidence>
<accession>A0A8J2Q1J0</accession>
<dbReference type="EMBL" id="CAKAEH010000861">
    <property type="protein sequence ID" value="CAG9532066.1"/>
    <property type="molecule type" value="Genomic_DNA"/>
</dbReference>
<evidence type="ECO:0000256" key="1">
    <source>
        <dbReference type="SAM" id="MobiDB-lite"/>
    </source>
</evidence>
<dbReference type="PANTHER" id="PTHR44177">
    <property type="entry name" value="TETRATRICOPEPTIDE REPEAT PROTEIN 8"/>
    <property type="match status" value="1"/>
</dbReference>
<dbReference type="GO" id="GO:1905515">
    <property type="term" value="P:non-motile cilium assembly"/>
    <property type="evidence" value="ECO:0007669"/>
    <property type="project" value="InterPro"/>
</dbReference>
<dbReference type="GO" id="GO:0097730">
    <property type="term" value="C:non-motile cilium"/>
    <property type="evidence" value="ECO:0007669"/>
    <property type="project" value="TreeGrafter"/>
</dbReference>
<dbReference type="PANTHER" id="PTHR44177:SF1">
    <property type="entry name" value="TETRATRICOPEPTIDE REPEAT PROTEIN 8"/>
    <property type="match status" value="1"/>
</dbReference>
<evidence type="ECO:0008006" key="4">
    <source>
        <dbReference type="Google" id="ProtNLM"/>
    </source>
</evidence>
<evidence type="ECO:0000313" key="2">
    <source>
        <dbReference type="EMBL" id="CAG9532066.1"/>
    </source>
</evidence>
<dbReference type="Proteomes" id="UP000746747">
    <property type="component" value="Unassembled WGS sequence"/>
</dbReference>
<comment type="caution">
    <text evidence="2">The sequence shown here is derived from an EMBL/GenBank/DDBJ whole genome shotgun (WGS) entry which is preliminary data.</text>
</comment>
<dbReference type="Gene3D" id="1.25.40.10">
    <property type="entry name" value="Tetratricopeptide repeat domain"/>
    <property type="match status" value="1"/>
</dbReference>